<proteinExistence type="predicted"/>
<dbReference type="Proteomes" id="UP000294847">
    <property type="component" value="Chromosome 7"/>
</dbReference>
<protein>
    <recommendedName>
        <fullName evidence="4">Secreted protein</fullName>
    </recommendedName>
</protein>
<gene>
    <name evidence="2" type="ORF">PoMZ_13368</name>
</gene>
<evidence type="ECO:0008006" key="4">
    <source>
        <dbReference type="Google" id="ProtNLM"/>
    </source>
</evidence>
<dbReference type="AlphaFoldDB" id="A0A4P7NVB4"/>
<organism evidence="2 3">
    <name type="scientific">Pyricularia oryzae</name>
    <name type="common">Rice blast fungus</name>
    <name type="synonym">Magnaporthe oryzae</name>
    <dbReference type="NCBI Taxonomy" id="318829"/>
    <lineage>
        <taxon>Eukaryota</taxon>
        <taxon>Fungi</taxon>
        <taxon>Dikarya</taxon>
        <taxon>Ascomycota</taxon>
        <taxon>Pezizomycotina</taxon>
        <taxon>Sordariomycetes</taxon>
        <taxon>Sordariomycetidae</taxon>
        <taxon>Magnaporthales</taxon>
        <taxon>Pyriculariaceae</taxon>
        <taxon>Pyricularia</taxon>
    </lineage>
</organism>
<name>A0A4P7NVB4_PYROR</name>
<evidence type="ECO:0000313" key="2">
    <source>
        <dbReference type="EMBL" id="QBZ66392.1"/>
    </source>
</evidence>
<evidence type="ECO:0000313" key="3">
    <source>
        <dbReference type="Proteomes" id="UP000294847"/>
    </source>
</evidence>
<reference evidence="2 3" key="1">
    <citation type="journal article" date="2019" name="Mol. Biol. Evol.">
        <title>Blast fungal genomes show frequent chromosomal changes, gene gains and losses, and effector gene turnover.</title>
        <authorList>
            <person name="Gomez Luciano L.B."/>
            <person name="Jason Tsai I."/>
            <person name="Chuma I."/>
            <person name="Tosa Y."/>
            <person name="Chen Y.H."/>
            <person name="Li J.Y."/>
            <person name="Li M.Y."/>
            <person name="Jade Lu M.Y."/>
            <person name="Nakayashiki H."/>
            <person name="Li W.H."/>
        </authorList>
    </citation>
    <scope>NUCLEOTIDE SEQUENCE [LARGE SCALE GENOMIC DNA]</scope>
    <source>
        <strain evidence="2">MZ5-1-6</strain>
    </source>
</reference>
<sequence>MQFLVFLFSFSIGCLYSFSQRCATFYSRIIMRSFRFTKSSPLPQRCEQVVDRCGKESIVVLLLVHLVPLRHAPPRFAQLHAEPEVPEHEPPYAAQVIVELSKVLGFNVQVPEHDGLENLLPKATDGDISRQPGLGVQQLLRLLFLECNQCI</sequence>
<evidence type="ECO:0000256" key="1">
    <source>
        <dbReference type="SAM" id="SignalP"/>
    </source>
</evidence>
<feature type="signal peptide" evidence="1">
    <location>
        <begin position="1"/>
        <end position="19"/>
    </location>
</feature>
<feature type="chain" id="PRO_5020652920" description="Secreted protein" evidence="1">
    <location>
        <begin position="20"/>
        <end position="151"/>
    </location>
</feature>
<dbReference type="EMBL" id="CP034210">
    <property type="protein sequence ID" value="QBZ66392.1"/>
    <property type="molecule type" value="Genomic_DNA"/>
</dbReference>
<accession>A0A4P7NVB4</accession>
<keyword evidence="1" id="KW-0732">Signal</keyword>